<accession>A0ABX2V164</accession>
<name>A0ABX2V164_9BURK</name>
<comment type="caution">
    <text evidence="2">The sequence shown here is derived from an EMBL/GenBank/DDBJ whole genome shotgun (WGS) entry which is preliminary data.</text>
</comment>
<keyword evidence="3" id="KW-1185">Reference proteome</keyword>
<sequence>MSAVLLRTLLLLLPFCANRPRFAPFPLPRIGCAAWRVARLAPLCAGAPRYNHLLATTVHCRPFGAFSRALPSARMPGFFLHPSAPTLDQARSAQ</sequence>
<gene>
    <name evidence="2" type="ORF">A6V36_22615</name>
</gene>
<proteinExistence type="predicted"/>
<organism evidence="2 3">
    <name type="scientific">Paraburkholderia ginsengiterrae</name>
    <dbReference type="NCBI Taxonomy" id="1462993"/>
    <lineage>
        <taxon>Bacteria</taxon>
        <taxon>Pseudomonadati</taxon>
        <taxon>Pseudomonadota</taxon>
        <taxon>Betaproteobacteria</taxon>
        <taxon>Burkholderiales</taxon>
        <taxon>Burkholderiaceae</taxon>
        <taxon>Paraburkholderia</taxon>
    </lineage>
</organism>
<protein>
    <recommendedName>
        <fullName evidence="4">Secreted protein</fullName>
    </recommendedName>
</protein>
<reference evidence="2 3" key="1">
    <citation type="submission" date="2016-04" db="EMBL/GenBank/DDBJ databases">
        <title>Reclassification of Paraburkholderia panaciterrae (Farh et al. 2015) Dobritsa &amp; Samadpour 2016 as a later homotypic synonym of Paraburkholderia ginsengiterrae (Farh et al. 2015) Dobritsa &amp; Samadpour 2016.</title>
        <authorList>
            <person name="Dobritsa A.P."/>
            <person name="Kutumbaka K."/>
            <person name="Samadpour M."/>
        </authorList>
    </citation>
    <scope>NUCLEOTIDE SEQUENCE [LARGE SCALE GENOMIC DNA]</scope>
    <source>
        <strain evidence="2 3">DCY85-1</strain>
    </source>
</reference>
<evidence type="ECO:0000313" key="3">
    <source>
        <dbReference type="Proteomes" id="UP000077961"/>
    </source>
</evidence>
<dbReference type="EMBL" id="LXJZ01000070">
    <property type="protein sequence ID" value="OAJ61929.1"/>
    <property type="molecule type" value="Genomic_DNA"/>
</dbReference>
<keyword evidence="1" id="KW-0732">Signal</keyword>
<evidence type="ECO:0008006" key="4">
    <source>
        <dbReference type="Google" id="ProtNLM"/>
    </source>
</evidence>
<feature type="chain" id="PRO_5046443551" description="Secreted protein" evidence="1">
    <location>
        <begin position="24"/>
        <end position="94"/>
    </location>
</feature>
<evidence type="ECO:0000313" key="2">
    <source>
        <dbReference type="EMBL" id="OAJ61929.1"/>
    </source>
</evidence>
<evidence type="ECO:0000256" key="1">
    <source>
        <dbReference type="SAM" id="SignalP"/>
    </source>
</evidence>
<feature type="signal peptide" evidence="1">
    <location>
        <begin position="1"/>
        <end position="23"/>
    </location>
</feature>
<dbReference type="Proteomes" id="UP000077961">
    <property type="component" value="Unassembled WGS sequence"/>
</dbReference>